<organism evidence="1 2">
    <name type="scientific">Caligus rogercresseyi</name>
    <name type="common">Sea louse</name>
    <dbReference type="NCBI Taxonomy" id="217165"/>
    <lineage>
        <taxon>Eukaryota</taxon>
        <taxon>Metazoa</taxon>
        <taxon>Ecdysozoa</taxon>
        <taxon>Arthropoda</taxon>
        <taxon>Crustacea</taxon>
        <taxon>Multicrustacea</taxon>
        <taxon>Hexanauplia</taxon>
        <taxon>Copepoda</taxon>
        <taxon>Siphonostomatoida</taxon>
        <taxon>Caligidae</taxon>
        <taxon>Caligus</taxon>
    </lineage>
</organism>
<dbReference type="Proteomes" id="UP000595437">
    <property type="component" value="Chromosome 21"/>
</dbReference>
<dbReference type="EMBL" id="CP045910">
    <property type="protein sequence ID" value="QQP31605.1"/>
    <property type="molecule type" value="Genomic_DNA"/>
</dbReference>
<reference evidence="2" key="1">
    <citation type="submission" date="2021-01" db="EMBL/GenBank/DDBJ databases">
        <title>Caligus Genome Assembly.</title>
        <authorList>
            <person name="Gallardo-Escarate C."/>
        </authorList>
    </citation>
    <scope>NUCLEOTIDE SEQUENCE [LARGE SCALE GENOMIC DNA]</scope>
</reference>
<evidence type="ECO:0000313" key="1">
    <source>
        <dbReference type="EMBL" id="QQP31605.1"/>
    </source>
</evidence>
<sequence length="58" mass="7117">MDIFIELEGRKVQRGVSARRKMKLQMHLIYDCSRTRFGMDELAFETKERGRKCWRDFF</sequence>
<protein>
    <submittedName>
        <fullName evidence="1">Uncharacterized protein</fullName>
    </submittedName>
</protein>
<evidence type="ECO:0000313" key="2">
    <source>
        <dbReference type="Proteomes" id="UP000595437"/>
    </source>
</evidence>
<dbReference type="AlphaFoldDB" id="A0A7T8JSE4"/>
<keyword evidence="2" id="KW-1185">Reference proteome</keyword>
<proteinExistence type="predicted"/>
<name>A0A7T8JSE4_CALRO</name>
<accession>A0A7T8JSE4</accession>
<gene>
    <name evidence="1" type="ORF">FKW44_025258</name>
</gene>